<keyword evidence="4" id="KW-0547">Nucleotide-binding</keyword>
<dbReference type="GeneID" id="107765522"/>
<dbReference type="InterPro" id="IPR041118">
    <property type="entry name" value="Rx_N"/>
</dbReference>
<dbReference type="Gene3D" id="1.20.5.4130">
    <property type="match status" value="1"/>
</dbReference>
<dbReference type="GO" id="GO:0005524">
    <property type="term" value="F:ATP binding"/>
    <property type="evidence" value="ECO:0007669"/>
    <property type="project" value="UniProtKB-KW"/>
</dbReference>
<reference evidence="8" key="1">
    <citation type="journal article" date="2014" name="Nat. Commun.">
        <title>The tobacco genome sequence and its comparison with those of tomato and potato.</title>
        <authorList>
            <person name="Sierro N."/>
            <person name="Battey J.N."/>
            <person name="Ouadi S."/>
            <person name="Bakaher N."/>
            <person name="Bovet L."/>
            <person name="Willig A."/>
            <person name="Goepfert S."/>
            <person name="Peitsch M.C."/>
            <person name="Ivanov N.V."/>
        </authorList>
    </citation>
    <scope>NUCLEOTIDE SEQUENCE [LARGE SCALE GENOMIC DNA]</scope>
</reference>
<evidence type="ECO:0000256" key="6">
    <source>
        <dbReference type="ARBA" id="ARBA00022840"/>
    </source>
</evidence>
<accession>A0A1S3XIB8</accession>
<dbReference type="RefSeq" id="XP_016439666.1">
    <property type="nucleotide sequence ID" value="XM_016584180.1"/>
</dbReference>
<dbReference type="Pfam" id="PF18052">
    <property type="entry name" value="Rx_N"/>
    <property type="match status" value="1"/>
</dbReference>
<evidence type="ECO:0000313" key="8">
    <source>
        <dbReference type="Proteomes" id="UP000790787"/>
    </source>
</evidence>
<evidence type="ECO:0000256" key="1">
    <source>
        <dbReference type="ARBA" id="ARBA00008894"/>
    </source>
</evidence>
<keyword evidence="6" id="KW-0067">ATP-binding</keyword>
<dbReference type="InterPro" id="IPR038005">
    <property type="entry name" value="RX-like_CC"/>
</dbReference>
<evidence type="ECO:0000259" key="7">
    <source>
        <dbReference type="Pfam" id="PF18052"/>
    </source>
</evidence>
<keyword evidence="3" id="KW-0677">Repeat</keyword>
<proteinExistence type="inferred from homology"/>
<evidence type="ECO:0000313" key="9">
    <source>
        <dbReference type="RefSeq" id="XP_016439666.1"/>
    </source>
</evidence>
<dbReference type="Proteomes" id="UP000790787">
    <property type="component" value="Chromosome 18"/>
</dbReference>
<evidence type="ECO:0000256" key="2">
    <source>
        <dbReference type="ARBA" id="ARBA00022614"/>
    </source>
</evidence>
<organism evidence="8 9">
    <name type="scientific">Nicotiana tabacum</name>
    <name type="common">Common tobacco</name>
    <dbReference type="NCBI Taxonomy" id="4097"/>
    <lineage>
        <taxon>Eukaryota</taxon>
        <taxon>Viridiplantae</taxon>
        <taxon>Streptophyta</taxon>
        <taxon>Embryophyta</taxon>
        <taxon>Tracheophyta</taxon>
        <taxon>Spermatophyta</taxon>
        <taxon>Magnoliopsida</taxon>
        <taxon>eudicotyledons</taxon>
        <taxon>Gunneridae</taxon>
        <taxon>Pentapetalae</taxon>
        <taxon>asterids</taxon>
        <taxon>lamiids</taxon>
        <taxon>Solanales</taxon>
        <taxon>Solanaceae</taxon>
        <taxon>Nicotianoideae</taxon>
        <taxon>Nicotianeae</taxon>
        <taxon>Nicotiana</taxon>
    </lineage>
</organism>
<evidence type="ECO:0000256" key="5">
    <source>
        <dbReference type="ARBA" id="ARBA00022821"/>
    </source>
</evidence>
<reference evidence="9" key="2">
    <citation type="submission" date="2025-08" db="UniProtKB">
        <authorList>
            <consortium name="RefSeq"/>
        </authorList>
    </citation>
    <scope>IDENTIFICATION</scope>
</reference>
<dbReference type="GO" id="GO:0006952">
    <property type="term" value="P:defense response"/>
    <property type="evidence" value="ECO:0007669"/>
    <property type="project" value="UniProtKB-KW"/>
</dbReference>
<keyword evidence="2" id="KW-0433">Leucine-rich repeat</keyword>
<comment type="similarity">
    <text evidence="1">Belongs to the disease resistance NB-LRR family.</text>
</comment>
<keyword evidence="8" id="KW-1185">Reference proteome</keyword>
<name>A0A1S3XIB8_TOBAC</name>
<protein>
    <recommendedName>
        <fullName evidence="7">Disease resistance N-terminal domain-containing protein</fullName>
    </recommendedName>
</protein>
<dbReference type="OrthoDB" id="1301099at2759"/>
<dbReference type="PaxDb" id="4097-A0A1S3XIB8"/>
<keyword evidence="5" id="KW-0611">Plant defense</keyword>
<dbReference type="KEGG" id="nta:107765522"/>
<sequence>MAYADLISLERTLEQLVQQKPHWISAETRRMVESLLDSLEYFQNFLEDTSKRRQHCEKFEELEREIRNAVNEAEDVIELKIYEINEREALSNTFLRTLVQKVDALKREVMSCRFGKYKVLNETTENKALHETFSPLAEKIDAVKRNVMGSSFGTNEVQGYGEPTNEDPQTCNFLPSHSSRYCKTESRKYCRGS</sequence>
<dbReference type="CDD" id="cd14798">
    <property type="entry name" value="RX-CC_like"/>
    <property type="match status" value="1"/>
</dbReference>
<dbReference type="AlphaFoldDB" id="A0A1S3XIB8"/>
<evidence type="ECO:0000256" key="4">
    <source>
        <dbReference type="ARBA" id="ARBA00022741"/>
    </source>
</evidence>
<evidence type="ECO:0000256" key="3">
    <source>
        <dbReference type="ARBA" id="ARBA00022737"/>
    </source>
</evidence>
<gene>
    <name evidence="9" type="primary">LOC107765522</name>
</gene>